<accession>A0A5E7VVK4</accession>
<dbReference type="GO" id="GO:0000725">
    <property type="term" value="P:recombinational repair"/>
    <property type="evidence" value="ECO:0007669"/>
    <property type="project" value="TreeGrafter"/>
</dbReference>
<comment type="catalytic activity">
    <reaction evidence="6">
        <text>Couples ATP hydrolysis with the unwinding of duplex DNA by translocating in the 3'-5' direction.</text>
        <dbReference type="EC" id="5.6.2.4"/>
    </reaction>
</comment>
<dbReference type="Proteomes" id="UP000381378">
    <property type="component" value="Unassembled WGS sequence"/>
</dbReference>
<dbReference type="RefSeq" id="WP_150788465.1">
    <property type="nucleotide sequence ID" value="NZ_CABVJF010000059.1"/>
</dbReference>
<evidence type="ECO:0000256" key="9">
    <source>
        <dbReference type="PROSITE-ProRule" id="PRU00560"/>
    </source>
</evidence>
<reference evidence="12 13" key="1">
    <citation type="submission" date="2019-09" db="EMBL/GenBank/DDBJ databases">
        <authorList>
            <person name="Chandra G."/>
            <person name="Truman W A."/>
        </authorList>
    </citation>
    <scope>NUCLEOTIDE SEQUENCE [LARGE SCALE GENOMIC DNA]</scope>
    <source>
        <strain evidence="12">PS928</strain>
    </source>
</reference>
<evidence type="ECO:0000256" key="1">
    <source>
        <dbReference type="ARBA" id="ARBA00022741"/>
    </source>
</evidence>
<dbReference type="GO" id="GO:0043138">
    <property type="term" value="F:3'-5' DNA helicase activity"/>
    <property type="evidence" value="ECO:0007669"/>
    <property type="project" value="UniProtKB-EC"/>
</dbReference>
<evidence type="ECO:0000256" key="7">
    <source>
        <dbReference type="ARBA" id="ARBA00034808"/>
    </source>
</evidence>
<keyword evidence="3 9" id="KW-0347">Helicase</keyword>
<evidence type="ECO:0000256" key="6">
    <source>
        <dbReference type="ARBA" id="ARBA00034617"/>
    </source>
</evidence>
<dbReference type="SUPFAM" id="SSF52540">
    <property type="entry name" value="P-loop containing nucleoside triphosphate hydrolases"/>
    <property type="match status" value="1"/>
</dbReference>
<proteinExistence type="predicted"/>
<keyword evidence="4 9" id="KW-0067">ATP-binding</keyword>
<protein>
    <recommendedName>
        <fullName evidence="7">DNA 3'-5' helicase</fullName>
        <ecNumber evidence="7">5.6.2.4</ecNumber>
    </recommendedName>
</protein>
<feature type="domain" description="UvrD-like helicase ATP-binding" evidence="11">
    <location>
        <begin position="206"/>
        <end position="670"/>
    </location>
</feature>
<evidence type="ECO:0000256" key="8">
    <source>
        <dbReference type="ARBA" id="ARBA00048988"/>
    </source>
</evidence>
<dbReference type="InterPro" id="IPR022161">
    <property type="entry name" value="Helicase_IV_N"/>
</dbReference>
<feature type="binding site" evidence="9">
    <location>
        <begin position="227"/>
        <end position="234"/>
    </location>
    <ligand>
        <name>ATP</name>
        <dbReference type="ChEBI" id="CHEBI:30616"/>
    </ligand>
</feature>
<organism evidence="12 13">
    <name type="scientific">Pseudomonas fluorescens</name>
    <dbReference type="NCBI Taxonomy" id="294"/>
    <lineage>
        <taxon>Bacteria</taxon>
        <taxon>Pseudomonadati</taxon>
        <taxon>Pseudomonadota</taxon>
        <taxon>Gammaproteobacteria</taxon>
        <taxon>Pseudomonadales</taxon>
        <taxon>Pseudomonadaceae</taxon>
        <taxon>Pseudomonas</taxon>
    </lineage>
</organism>
<dbReference type="Pfam" id="PF13361">
    <property type="entry name" value="UvrD_C"/>
    <property type="match status" value="1"/>
</dbReference>
<dbReference type="InterPro" id="IPR014016">
    <property type="entry name" value="UvrD-like_ATP-bd"/>
</dbReference>
<dbReference type="GO" id="GO:0016887">
    <property type="term" value="F:ATP hydrolysis activity"/>
    <property type="evidence" value="ECO:0007669"/>
    <property type="project" value="RHEA"/>
</dbReference>
<dbReference type="GO" id="GO:0005694">
    <property type="term" value="C:chromosome"/>
    <property type="evidence" value="ECO:0007669"/>
    <property type="project" value="InterPro"/>
</dbReference>
<dbReference type="PROSITE" id="PS51198">
    <property type="entry name" value="UVRD_HELICASE_ATP_BIND"/>
    <property type="match status" value="1"/>
</dbReference>
<dbReference type="EMBL" id="CABVJF010000059">
    <property type="protein sequence ID" value="VVQ26626.1"/>
    <property type="molecule type" value="Genomic_DNA"/>
</dbReference>
<dbReference type="Pfam" id="PF00580">
    <property type="entry name" value="UvrD-helicase"/>
    <property type="match status" value="1"/>
</dbReference>
<comment type="catalytic activity">
    <reaction evidence="8">
        <text>ATP + H2O = ADP + phosphate + H(+)</text>
        <dbReference type="Rhea" id="RHEA:13065"/>
        <dbReference type="ChEBI" id="CHEBI:15377"/>
        <dbReference type="ChEBI" id="CHEBI:15378"/>
        <dbReference type="ChEBI" id="CHEBI:30616"/>
        <dbReference type="ChEBI" id="CHEBI:43474"/>
        <dbReference type="ChEBI" id="CHEBI:456216"/>
        <dbReference type="EC" id="5.6.2.4"/>
    </reaction>
</comment>
<dbReference type="GO" id="GO:0003916">
    <property type="term" value="F:DNA topoisomerase activity"/>
    <property type="evidence" value="ECO:0007669"/>
    <property type="project" value="InterPro"/>
</dbReference>
<dbReference type="Gene3D" id="3.40.50.300">
    <property type="entry name" value="P-loop containing nucleotide triphosphate hydrolases"/>
    <property type="match status" value="3"/>
</dbReference>
<evidence type="ECO:0000256" key="10">
    <source>
        <dbReference type="SAM" id="MobiDB-lite"/>
    </source>
</evidence>
<keyword evidence="5" id="KW-0413">Isomerase</keyword>
<evidence type="ECO:0000313" key="13">
    <source>
        <dbReference type="Proteomes" id="UP000381378"/>
    </source>
</evidence>
<feature type="region of interest" description="Disordered" evidence="10">
    <location>
        <begin position="903"/>
        <end position="924"/>
    </location>
</feature>
<dbReference type="InterPro" id="IPR014017">
    <property type="entry name" value="DNA_helicase_UvrD-like_C"/>
</dbReference>
<sequence>MTTEWRASAWGRLLTKTEPWRLKIEDDRLFLKLGDKIVEIQPDNLSNVEVNRGVLWTDITLFEGRQFCIDGLPNSKEPNLAREIARLLMVTRRRRFEECYSTIQEWLGIVTQAQKTADSERRWLTHEMQQELIAAKPTLSIDDQVLTKLFQTPEVQSSHQEDGQAVQRDLDNWMCNWTDAWANRNNEHMLRELDTCKDLLGRVESKPLTDEQSRAVICFDNRVQVIASAGSGKTSTMVAKAVYALHRKLVLPSSIVMLAFNKDAARELQARVAASLARLDIEDIQVEAKTFHSLGLSIIAEATGRKPHVPDWAVENLLGLQKLLAIVDDLKDQSEAFRTQWDLFRLVLGRDVPAAGEDQSFEAWDKEGQGRLVSLNGDHVASQEERIIANWLFYNGIDYQYERSYEHDTATVTHRQYFPDFFYPDINLYHEHFALDALGQAPVHFRDYLDGVVWKRATHQKLGTALIETTSHQLHTGELFKHLSRELTSRGLILDPSPDRPIPAKGLVPMEHVDLIKLLRTFITHFKSNSLTVDLLFERLQDLPPGTFKYRFEAFLELAVPVINGWNMALSMEKGIDFEDMINMAAESLERGHNSPYCLVMADEYQDASRARARLCRALVAQPGRHLFAVGDDWQSINRFAGADLSVMTGFRDWFGHGQVYRLETTFRCPQEICDVSSRFVSKNPAQLNKRVSSVTPAVDIPIQAFQVPDRNMLQGAINHYLIELNQRLVDGVVPAGKNGKVTVFILGRYKNDRQYVPESWQYQFGDRIDLKFKTIHTSKGDEAEYVILPGMVSRGFPNVKSDDSVLGLVMPAGDTYQHSEERRLFYVALTRARRSVAMFTVMGKNSPFLDEMVKEGAVKVTSIRGETIQEDRCPVCKRGVIVARQGSYGEFRSCSNYPMCSYKPKQQRKPSSNSARNSSRGPW</sequence>
<dbReference type="GO" id="GO:0005829">
    <property type="term" value="C:cytosol"/>
    <property type="evidence" value="ECO:0007669"/>
    <property type="project" value="TreeGrafter"/>
</dbReference>
<dbReference type="Pfam" id="PF01396">
    <property type="entry name" value="Zn_ribbon_Top1"/>
    <property type="match status" value="1"/>
</dbReference>
<evidence type="ECO:0000313" key="12">
    <source>
        <dbReference type="EMBL" id="VVQ26626.1"/>
    </source>
</evidence>
<dbReference type="OrthoDB" id="5298826at2"/>
<dbReference type="EC" id="5.6.2.4" evidence="7"/>
<gene>
    <name evidence="12" type="primary">rep_4</name>
    <name evidence="12" type="ORF">PS928_06794</name>
</gene>
<dbReference type="Pfam" id="PF12462">
    <property type="entry name" value="Helicase_IV_N"/>
    <property type="match status" value="1"/>
</dbReference>
<dbReference type="InterPro" id="IPR027417">
    <property type="entry name" value="P-loop_NTPase"/>
</dbReference>
<dbReference type="GO" id="GO:0005524">
    <property type="term" value="F:ATP binding"/>
    <property type="evidence" value="ECO:0007669"/>
    <property type="project" value="UniProtKB-UniRule"/>
</dbReference>
<dbReference type="AlphaFoldDB" id="A0A5E7VVK4"/>
<dbReference type="GO" id="GO:0003677">
    <property type="term" value="F:DNA binding"/>
    <property type="evidence" value="ECO:0007669"/>
    <property type="project" value="InterPro"/>
</dbReference>
<dbReference type="GO" id="GO:0006265">
    <property type="term" value="P:DNA topological change"/>
    <property type="evidence" value="ECO:0007669"/>
    <property type="project" value="InterPro"/>
</dbReference>
<dbReference type="PANTHER" id="PTHR11070">
    <property type="entry name" value="UVRD / RECB / PCRA DNA HELICASE FAMILY MEMBER"/>
    <property type="match status" value="1"/>
</dbReference>
<evidence type="ECO:0000256" key="3">
    <source>
        <dbReference type="ARBA" id="ARBA00022806"/>
    </source>
</evidence>
<dbReference type="PANTHER" id="PTHR11070:SF63">
    <property type="entry name" value="DNA HELICASE IV"/>
    <property type="match status" value="1"/>
</dbReference>
<keyword evidence="2 9" id="KW-0378">Hydrolase</keyword>
<dbReference type="SUPFAM" id="SSF57783">
    <property type="entry name" value="Zinc beta-ribbon"/>
    <property type="match status" value="1"/>
</dbReference>
<name>A0A5E7VVK4_PSEFL</name>
<dbReference type="InterPro" id="IPR013498">
    <property type="entry name" value="Topo_IA_Znf"/>
</dbReference>
<keyword evidence="1 9" id="KW-0547">Nucleotide-binding</keyword>
<evidence type="ECO:0000256" key="5">
    <source>
        <dbReference type="ARBA" id="ARBA00023235"/>
    </source>
</evidence>
<dbReference type="Gene3D" id="3.30.65.10">
    <property type="entry name" value="Bacterial Topoisomerase I, domain 1"/>
    <property type="match status" value="1"/>
</dbReference>
<dbReference type="InterPro" id="IPR000212">
    <property type="entry name" value="DNA_helicase_UvrD/REP"/>
</dbReference>
<evidence type="ECO:0000259" key="11">
    <source>
        <dbReference type="PROSITE" id="PS51198"/>
    </source>
</evidence>
<evidence type="ECO:0000256" key="2">
    <source>
        <dbReference type="ARBA" id="ARBA00022801"/>
    </source>
</evidence>
<evidence type="ECO:0000256" key="4">
    <source>
        <dbReference type="ARBA" id="ARBA00022840"/>
    </source>
</evidence>
<feature type="compositionally biased region" description="Polar residues" evidence="10">
    <location>
        <begin position="910"/>
        <end position="924"/>
    </location>
</feature>